<comment type="caution">
    <text evidence="2">The sequence shown here is derived from an EMBL/GenBank/DDBJ whole genome shotgun (WGS) entry which is preliminary data.</text>
</comment>
<dbReference type="Proteomes" id="UP001153678">
    <property type="component" value="Unassembled WGS sequence"/>
</dbReference>
<dbReference type="GO" id="GO:0005524">
    <property type="term" value="F:ATP binding"/>
    <property type="evidence" value="ECO:0007669"/>
    <property type="project" value="InterPro"/>
</dbReference>
<name>A0A9W4SKC1_9GLOM</name>
<evidence type="ECO:0000259" key="1">
    <source>
        <dbReference type="PROSITE" id="PS50011"/>
    </source>
</evidence>
<accession>A0A9W4SKC1</accession>
<dbReference type="OrthoDB" id="544350at2759"/>
<dbReference type="PANTHER" id="PTHR44329">
    <property type="entry name" value="SERINE/THREONINE-PROTEIN KINASE TNNI3K-RELATED"/>
    <property type="match status" value="1"/>
</dbReference>
<dbReference type="SUPFAM" id="SSF56112">
    <property type="entry name" value="Protein kinase-like (PK-like)"/>
    <property type="match status" value="1"/>
</dbReference>
<dbReference type="InterPro" id="IPR051681">
    <property type="entry name" value="Ser/Thr_Kinases-Pseudokinases"/>
</dbReference>
<dbReference type="InterPro" id="IPR011009">
    <property type="entry name" value="Kinase-like_dom_sf"/>
</dbReference>
<dbReference type="InterPro" id="IPR000719">
    <property type="entry name" value="Prot_kinase_dom"/>
</dbReference>
<dbReference type="GO" id="GO:0004674">
    <property type="term" value="F:protein serine/threonine kinase activity"/>
    <property type="evidence" value="ECO:0007669"/>
    <property type="project" value="TreeGrafter"/>
</dbReference>
<dbReference type="PRINTS" id="PR00109">
    <property type="entry name" value="TYRKINASE"/>
</dbReference>
<protein>
    <submittedName>
        <fullName evidence="2">7070_t:CDS:1</fullName>
    </submittedName>
</protein>
<dbReference type="InterPro" id="IPR001245">
    <property type="entry name" value="Ser-Thr/Tyr_kinase_cat_dom"/>
</dbReference>
<dbReference type="AlphaFoldDB" id="A0A9W4SKC1"/>
<feature type="domain" description="Protein kinase" evidence="1">
    <location>
        <begin position="1"/>
        <end position="157"/>
    </location>
</feature>
<evidence type="ECO:0000313" key="3">
    <source>
        <dbReference type="Proteomes" id="UP001153678"/>
    </source>
</evidence>
<dbReference type="EMBL" id="CAMKVN010000821">
    <property type="protein sequence ID" value="CAI2171452.1"/>
    <property type="molecule type" value="Genomic_DNA"/>
</dbReference>
<organism evidence="2 3">
    <name type="scientific">Funneliformis geosporum</name>
    <dbReference type="NCBI Taxonomy" id="1117311"/>
    <lineage>
        <taxon>Eukaryota</taxon>
        <taxon>Fungi</taxon>
        <taxon>Fungi incertae sedis</taxon>
        <taxon>Mucoromycota</taxon>
        <taxon>Glomeromycotina</taxon>
        <taxon>Glomeromycetes</taxon>
        <taxon>Glomerales</taxon>
        <taxon>Glomeraceae</taxon>
        <taxon>Funneliformis</taxon>
    </lineage>
</organism>
<gene>
    <name evidence="2" type="ORF">FWILDA_LOCUS5087</name>
</gene>
<keyword evidence="3" id="KW-1185">Reference proteome</keyword>
<sequence>MKNGKFQEGLRAIIIGIENIHDANIIHRDIHSGNILTDGTVRTTICDLGLCKSSTESSSEDIYGVIPYMAPEIFQRQTYTMASDIYSFGVIMWEVVTRRRPFWYRSHDTELIIDICNGLRPQIFADVPEGYVNLMQLCWDNEPNKRPTAVDISEKLVQMRNNEVDHRTEVKIPSDIGPNTNNSGAIYSSRLLTGTTNSAMSLICIVQFVTRFADLKIHIN</sequence>
<evidence type="ECO:0000313" key="2">
    <source>
        <dbReference type="EMBL" id="CAI2171452.1"/>
    </source>
</evidence>
<dbReference type="PROSITE" id="PS50011">
    <property type="entry name" value="PROTEIN_KINASE_DOM"/>
    <property type="match status" value="1"/>
</dbReference>
<proteinExistence type="predicted"/>
<dbReference type="Gene3D" id="1.10.510.10">
    <property type="entry name" value="Transferase(Phosphotransferase) domain 1"/>
    <property type="match status" value="1"/>
</dbReference>
<reference evidence="2" key="1">
    <citation type="submission" date="2022-08" db="EMBL/GenBank/DDBJ databases">
        <authorList>
            <person name="Kallberg Y."/>
            <person name="Tangrot J."/>
            <person name="Rosling A."/>
        </authorList>
    </citation>
    <scope>NUCLEOTIDE SEQUENCE</scope>
    <source>
        <strain evidence="2">Wild A</strain>
    </source>
</reference>
<dbReference type="Pfam" id="PF07714">
    <property type="entry name" value="PK_Tyr_Ser-Thr"/>
    <property type="match status" value="1"/>
</dbReference>